<protein>
    <submittedName>
        <fullName evidence="1">Uncharacterized protein</fullName>
    </submittedName>
</protein>
<proteinExistence type="predicted"/>
<sequence>MKKYVFLFIDPKEPQADCLCEQKVEAVGMYDAFTKVQKIANDYVKDTHSPLKIELKEVQYFDEVQYVDAL</sequence>
<dbReference type="AlphaFoldDB" id="A0A072NEJ4"/>
<dbReference type="PATRIC" id="fig|1348973.3.peg.4701"/>
<evidence type="ECO:0000313" key="1">
    <source>
        <dbReference type="EMBL" id="KEF35981.1"/>
    </source>
</evidence>
<evidence type="ECO:0000313" key="2">
    <source>
        <dbReference type="Proteomes" id="UP000027936"/>
    </source>
</evidence>
<dbReference type="RefSeq" id="WP_003330523.1">
    <property type="nucleotide sequence ID" value="NZ_JJRY01000039.1"/>
</dbReference>
<dbReference type="EMBL" id="JJRY01000039">
    <property type="protein sequence ID" value="KEF35981.1"/>
    <property type="molecule type" value="Genomic_DNA"/>
</dbReference>
<accession>A0A072NEJ4</accession>
<organism evidence="1 2">
    <name type="scientific">Schinkia azotoformans MEV2011</name>
    <dbReference type="NCBI Taxonomy" id="1348973"/>
    <lineage>
        <taxon>Bacteria</taxon>
        <taxon>Bacillati</taxon>
        <taxon>Bacillota</taxon>
        <taxon>Bacilli</taxon>
        <taxon>Bacillales</taxon>
        <taxon>Bacillaceae</taxon>
        <taxon>Calidifontibacillus/Schinkia group</taxon>
        <taxon>Schinkia</taxon>
    </lineage>
</organism>
<comment type="caution">
    <text evidence="1">The sequence shown here is derived from an EMBL/GenBank/DDBJ whole genome shotgun (WGS) entry which is preliminary data.</text>
</comment>
<name>A0A072NEJ4_SCHAZ</name>
<gene>
    <name evidence="1" type="ORF">M670_04831</name>
</gene>
<dbReference type="Proteomes" id="UP000027936">
    <property type="component" value="Unassembled WGS sequence"/>
</dbReference>
<dbReference type="OrthoDB" id="2938211at2"/>
<reference evidence="1 2" key="1">
    <citation type="submission" date="2014-04" db="EMBL/GenBank/DDBJ databases">
        <title>Draft genome sequence of Bacillus azotoformans MEV2011, a (co-) denitrifying strain unable to grow in the presence of oxygen.</title>
        <authorList>
            <person name="Nielsen M."/>
            <person name="Schreiber L."/>
            <person name="Finster K."/>
            <person name="Schramm A."/>
        </authorList>
    </citation>
    <scope>NUCLEOTIDE SEQUENCE [LARGE SCALE GENOMIC DNA]</scope>
    <source>
        <strain evidence="1 2">MEV2011</strain>
    </source>
</reference>